<dbReference type="AlphaFoldDB" id="A0A0X3P8D7"/>
<name>A0A0X3P8D7_SCHSO</name>
<keyword evidence="6 8" id="KW-1133">Transmembrane helix</keyword>
<dbReference type="GO" id="GO:0000030">
    <property type="term" value="F:mannosyltransferase activity"/>
    <property type="evidence" value="ECO:0007669"/>
    <property type="project" value="TreeGrafter"/>
</dbReference>
<feature type="transmembrane region" description="Helical" evidence="8">
    <location>
        <begin position="243"/>
        <end position="271"/>
    </location>
</feature>
<dbReference type="Pfam" id="PF10034">
    <property type="entry name" value="Dpy19"/>
    <property type="match status" value="1"/>
</dbReference>
<evidence type="ECO:0000256" key="8">
    <source>
        <dbReference type="SAM" id="Phobius"/>
    </source>
</evidence>
<evidence type="ECO:0000256" key="6">
    <source>
        <dbReference type="ARBA" id="ARBA00022989"/>
    </source>
</evidence>
<proteinExistence type="inferred from homology"/>
<keyword evidence="5 8" id="KW-0812">Transmembrane</keyword>
<dbReference type="PANTHER" id="PTHR31488:SF1">
    <property type="entry name" value="C-MANNOSYLTRANSFERASE DPY19L1"/>
    <property type="match status" value="1"/>
</dbReference>
<evidence type="ECO:0000256" key="2">
    <source>
        <dbReference type="ARBA" id="ARBA00008744"/>
    </source>
</evidence>
<evidence type="ECO:0000256" key="3">
    <source>
        <dbReference type="ARBA" id="ARBA00022676"/>
    </source>
</evidence>
<feature type="transmembrane region" description="Helical" evidence="8">
    <location>
        <begin position="121"/>
        <end position="137"/>
    </location>
</feature>
<comment type="similarity">
    <text evidence="2">Belongs to the dpy-19 family.</text>
</comment>
<accession>A0A0X3P8D7</accession>
<evidence type="ECO:0000256" key="1">
    <source>
        <dbReference type="ARBA" id="ARBA00004141"/>
    </source>
</evidence>
<protein>
    <submittedName>
        <fullName evidence="9">Putative C-mannosyltransferase DPY19L2</fullName>
    </submittedName>
</protein>
<gene>
    <name evidence="9" type="primary">D19L2</name>
    <name evidence="9" type="ORF">TR140285</name>
</gene>
<keyword evidence="4 9" id="KW-0808">Transferase</keyword>
<feature type="transmembrane region" description="Helical" evidence="8">
    <location>
        <begin position="206"/>
        <end position="222"/>
    </location>
</feature>
<feature type="transmembrane region" description="Helical" evidence="8">
    <location>
        <begin position="376"/>
        <end position="402"/>
    </location>
</feature>
<dbReference type="PANTHER" id="PTHR31488">
    <property type="entry name" value="DPY-19-LIKE 1, LIKE (H. SAPIENS)"/>
    <property type="match status" value="1"/>
</dbReference>
<feature type="transmembrane region" description="Helical" evidence="8">
    <location>
        <begin position="59"/>
        <end position="77"/>
    </location>
</feature>
<evidence type="ECO:0000313" key="9">
    <source>
        <dbReference type="EMBL" id="JAP48241.1"/>
    </source>
</evidence>
<feature type="transmembrane region" description="Helical" evidence="8">
    <location>
        <begin position="322"/>
        <end position="343"/>
    </location>
</feature>
<organism evidence="9">
    <name type="scientific">Schistocephalus solidus</name>
    <name type="common">Tapeworm</name>
    <dbReference type="NCBI Taxonomy" id="70667"/>
    <lineage>
        <taxon>Eukaryota</taxon>
        <taxon>Metazoa</taxon>
        <taxon>Spiralia</taxon>
        <taxon>Lophotrochozoa</taxon>
        <taxon>Platyhelminthes</taxon>
        <taxon>Cestoda</taxon>
        <taxon>Eucestoda</taxon>
        <taxon>Diphyllobothriidea</taxon>
        <taxon>Diphyllobothriidae</taxon>
        <taxon>Schistocephalus</taxon>
    </lineage>
</organism>
<feature type="transmembrane region" description="Helical" evidence="8">
    <location>
        <begin position="27"/>
        <end position="47"/>
    </location>
</feature>
<reference evidence="9" key="1">
    <citation type="submission" date="2016-01" db="EMBL/GenBank/DDBJ databases">
        <title>Reference transcriptome for the parasite Schistocephalus solidus: insights into the molecular evolution of parasitism.</title>
        <authorList>
            <person name="Hebert F.O."/>
            <person name="Grambauer S."/>
            <person name="Barber I."/>
            <person name="Landry C.R."/>
            <person name="Aubin-Horth N."/>
        </authorList>
    </citation>
    <scope>NUCLEOTIDE SEQUENCE</scope>
</reference>
<dbReference type="EMBL" id="GEEE01014984">
    <property type="protein sequence ID" value="JAP48241.1"/>
    <property type="molecule type" value="Transcribed_RNA"/>
</dbReference>
<evidence type="ECO:0000256" key="5">
    <source>
        <dbReference type="ARBA" id="ARBA00022692"/>
    </source>
</evidence>
<evidence type="ECO:0000256" key="4">
    <source>
        <dbReference type="ARBA" id="ARBA00022679"/>
    </source>
</evidence>
<keyword evidence="3 9" id="KW-0328">Glycosyltransferase</keyword>
<evidence type="ECO:0000256" key="7">
    <source>
        <dbReference type="ARBA" id="ARBA00023136"/>
    </source>
</evidence>
<comment type="subcellular location">
    <subcellularLocation>
        <location evidence="1">Membrane</location>
        <topology evidence="1">Multi-pass membrane protein</topology>
    </subcellularLocation>
</comment>
<sequence>MEIGTGSGGSVLSCDGLREPPTFYVNVVYFLAGLTTLGLSLSGWLVANCGLPHPSLSHAMISIWGAILPVCAFFFNHKEATRVQWTPPLRESFSYPFFVVQQTALLWLLKDSSRTRPLRLLKCLLFILLLLAVQLPWQFSQFALLTQLASLLGAYAIGLLSRAPLSTPLLRLFSAFVTRLEDLVFCQLVALLLSFCAQFGNRLLLLSLYFPLLIGSLAGIMWHRRRLDSAIRTHSPLWSRSRFGVLTHLVAMSACILLVSGVVAVCTRLLLGSADDGAHILDLLKVKLLGPTYKTFHTQLYTCSETFDFLPLRVLQELTSTGLLPGAVLAVLTSVLVIAWPLIKKKRSISSTQSTESSCERQGSLRQIQQLPAKDVSLLATDFLSLFVVLQLTAFALLAGLIMRLKLFFVPQLCLSLSILAQPRLFFGSYKLLRIFVSSASKSSKRLAHRAASPWPTRSFFFKIIRIHSIFLLFLLLSAIKGWQNLRDEWGKIGEFSAPSTETLLNWATALPARSDNRPWVFSGPMPIMATLRLGLISSSGEIPGVPTNSKFAITNHPHYENELLRTRTVLAYSLTSRKPLVTIWSIYRYILMADFVVVERGWCINPHAKRGCSSSENWDLQDPSFSNRGDSPCHYAFITKLSPEDSVRVFDGYFRPVFLSLDQSLVVLEVARRPFLFA</sequence>
<dbReference type="InterPro" id="IPR018732">
    <property type="entry name" value="Dpy-19/Dpy-19-like"/>
</dbReference>
<keyword evidence="7 8" id="KW-0472">Membrane</keyword>
<dbReference type="GO" id="GO:0005637">
    <property type="term" value="C:nuclear inner membrane"/>
    <property type="evidence" value="ECO:0007669"/>
    <property type="project" value="TreeGrafter"/>
</dbReference>